<dbReference type="AlphaFoldDB" id="A0AAN8XFW7"/>
<dbReference type="GO" id="GO:0005634">
    <property type="term" value="C:nucleus"/>
    <property type="evidence" value="ECO:0007669"/>
    <property type="project" value="TreeGrafter"/>
</dbReference>
<organism evidence="3 4">
    <name type="scientific">Halocaridina rubra</name>
    <name type="common">Hawaiian red shrimp</name>
    <dbReference type="NCBI Taxonomy" id="373956"/>
    <lineage>
        <taxon>Eukaryota</taxon>
        <taxon>Metazoa</taxon>
        <taxon>Ecdysozoa</taxon>
        <taxon>Arthropoda</taxon>
        <taxon>Crustacea</taxon>
        <taxon>Multicrustacea</taxon>
        <taxon>Malacostraca</taxon>
        <taxon>Eumalacostraca</taxon>
        <taxon>Eucarida</taxon>
        <taxon>Decapoda</taxon>
        <taxon>Pleocyemata</taxon>
        <taxon>Caridea</taxon>
        <taxon>Atyoidea</taxon>
        <taxon>Atyidae</taxon>
        <taxon>Halocaridina</taxon>
    </lineage>
</organism>
<dbReference type="Proteomes" id="UP001381693">
    <property type="component" value="Unassembled WGS sequence"/>
</dbReference>
<feature type="compositionally biased region" description="Basic and acidic residues" evidence="1">
    <location>
        <begin position="207"/>
        <end position="225"/>
    </location>
</feature>
<feature type="domain" description="PBZ-type" evidence="2">
    <location>
        <begin position="435"/>
        <end position="460"/>
    </location>
</feature>
<accession>A0AAN8XFW7</accession>
<dbReference type="InterPro" id="IPR019406">
    <property type="entry name" value="APLF_PBZ"/>
</dbReference>
<feature type="compositionally biased region" description="Basic and acidic residues" evidence="1">
    <location>
        <begin position="300"/>
        <end position="314"/>
    </location>
</feature>
<feature type="region of interest" description="Disordered" evidence="1">
    <location>
        <begin position="455"/>
        <end position="577"/>
    </location>
</feature>
<proteinExistence type="predicted"/>
<dbReference type="InterPro" id="IPR039253">
    <property type="entry name" value="APLF"/>
</dbReference>
<protein>
    <recommendedName>
        <fullName evidence="2">PBZ-type domain-containing protein</fullName>
    </recommendedName>
</protein>
<feature type="compositionally biased region" description="Basic residues" evidence="1">
    <location>
        <begin position="490"/>
        <end position="517"/>
    </location>
</feature>
<gene>
    <name evidence="3" type="ORF">SK128_018511</name>
</gene>
<reference evidence="3 4" key="1">
    <citation type="submission" date="2023-11" db="EMBL/GenBank/DDBJ databases">
        <title>Halocaridina rubra genome assembly.</title>
        <authorList>
            <person name="Smith C."/>
        </authorList>
    </citation>
    <scope>NUCLEOTIDE SEQUENCE [LARGE SCALE GENOMIC DNA]</scope>
    <source>
        <strain evidence="3">EP-1</strain>
        <tissue evidence="3">Whole</tissue>
    </source>
</reference>
<dbReference type="CDD" id="cd22671">
    <property type="entry name" value="FHA_APTX-like"/>
    <property type="match status" value="1"/>
</dbReference>
<name>A0AAN8XFW7_HALRR</name>
<dbReference type="SUPFAM" id="SSF49879">
    <property type="entry name" value="SMAD/FHA domain"/>
    <property type="match status" value="1"/>
</dbReference>
<comment type="caution">
    <text evidence="3">The sequence shown here is derived from an EMBL/GenBank/DDBJ whole genome shotgun (WGS) entry which is preliminary data.</text>
</comment>
<dbReference type="GO" id="GO:0003906">
    <property type="term" value="F:DNA-(apurinic or apyrimidinic site) endonuclease activity"/>
    <property type="evidence" value="ECO:0007669"/>
    <property type="project" value="InterPro"/>
</dbReference>
<keyword evidence="4" id="KW-1185">Reference proteome</keyword>
<dbReference type="Pfam" id="PF10283">
    <property type="entry name" value="zf-CCHH"/>
    <property type="match status" value="2"/>
</dbReference>
<dbReference type="GO" id="GO:0035861">
    <property type="term" value="C:site of double-strand break"/>
    <property type="evidence" value="ECO:0007669"/>
    <property type="project" value="TreeGrafter"/>
</dbReference>
<feature type="domain" description="PBZ-type" evidence="2">
    <location>
        <begin position="477"/>
        <end position="499"/>
    </location>
</feature>
<dbReference type="InterPro" id="IPR008984">
    <property type="entry name" value="SMAD_FHA_dom_sf"/>
</dbReference>
<dbReference type="EMBL" id="JAXCGZ010002586">
    <property type="protein sequence ID" value="KAK7083745.1"/>
    <property type="molecule type" value="Genomic_DNA"/>
</dbReference>
<dbReference type="Gene3D" id="2.60.200.20">
    <property type="match status" value="1"/>
</dbReference>
<evidence type="ECO:0000313" key="3">
    <source>
        <dbReference type="EMBL" id="KAK7083745.1"/>
    </source>
</evidence>
<evidence type="ECO:0000313" key="4">
    <source>
        <dbReference type="Proteomes" id="UP001381693"/>
    </source>
</evidence>
<dbReference type="GO" id="GO:0008408">
    <property type="term" value="F:3'-5' exonuclease activity"/>
    <property type="evidence" value="ECO:0007669"/>
    <property type="project" value="InterPro"/>
</dbReference>
<feature type="compositionally biased region" description="Basic and acidic residues" evidence="1">
    <location>
        <begin position="562"/>
        <end position="577"/>
    </location>
</feature>
<feature type="region of interest" description="Disordered" evidence="1">
    <location>
        <begin position="195"/>
        <end position="443"/>
    </location>
</feature>
<evidence type="ECO:0000256" key="1">
    <source>
        <dbReference type="SAM" id="MobiDB-lite"/>
    </source>
</evidence>
<evidence type="ECO:0000259" key="2">
    <source>
        <dbReference type="Pfam" id="PF10283"/>
    </source>
</evidence>
<sequence>MSISLTRVDVPGTSDMDRDDPDITPKLPSVLGRGSLLKCGDKKISRRQAYLDWDDNGVMITSVHQNPTYLIANGTEKVITEGDSCLLINGDKFGLLKTNFWYKINLSSTQEDEEEEKKLPKISNGIKEKQNLKNKNLKENGDLTGEEDIISRDRGQDMGVVNGDVRTNSENEVIDAVKQLFHKNKRSEIKDCSAAVESSSSGCDASSLKKTEEKSSLQAKEKSDTDTLITLSSEELRLGVSARKRALPLWLQKSDPRKASPAKTLETQSSHGGAGKSRNTTSKRKNTKTSTNEAENSGKANDERAKQGKTDVPHTPKRQTPSPKKAPSNKKKASPLKNKTAGLHAMSDDESEENDCEGINNADDGKCIPPRTNVAGGKKPQRDISPDMHSLSNDEAEVDDKKAGNNQGKNENETVPLGAARGSSPKKPSPKKQPRQSCQYGASCYRKNPKHRADFAHAGDSDFCEDASESDDPDDDRPQCEYGVDCYRKNPQHRKDFRHSRIPQPQRRAKRKARRQKHGDDSDSDDYDYSDPFLNDASSDDYAPTDSGSDSRVETEGEDEEDTKRMLKEGKKFVKKK</sequence>
<feature type="region of interest" description="Disordered" evidence="1">
    <location>
        <begin position="1"/>
        <end position="25"/>
    </location>
</feature>
<dbReference type="GO" id="GO:0006302">
    <property type="term" value="P:double-strand break repair"/>
    <property type="evidence" value="ECO:0007669"/>
    <property type="project" value="InterPro"/>
</dbReference>
<feature type="compositionally biased region" description="Acidic residues" evidence="1">
    <location>
        <begin position="462"/>
        <end position="475"/>
    </location>
</feature>
<dbReference type="PANTHER" id="PTHR21315">
    <property type="entry name" value="APRATAXIN AND PNK-LIKE FACTOR-RELATED"/>
    <property type="match status" value="1"/>
</dbReference>
<dbReference type="PANTHER" id="PTHR21315:SF2">
    <property type="entry name" value="APRATAXIN AND PNK-LIKE FACTOR"/>
    <property type="match status" value="1"/>
</dbReference>